<gene>
    <name evidence="3" type="ORF">PFY00_09475</name>
</gene>
<dbReference type="Proteomes" id="UP001210720">
    <property type="component" value="Unassembled WGS sequence"/>
</dbReference>
<evidence type="ECO:0000256" key="1">
    <source>
        <dbReference type="ARBA" id="ARBA00034772"/>
    </source>
</evidence>
<accession>A0ABT4XSS8</accession>
<dbReference type="Pfam" id="PF00206">
    <property type="entry name" value="Lyase_1"/>
    <property type="match status" value="1"/>
</dbReference>
<dbReference type="CDD" id="cd01597">
    <property type="entry name" value="pCLME"/>
    <property type="match status" value="1"/>
</dbReference>
<dbReference type="PANTHER" id="PTHR43172">
    <property type="entry name" value="ADENYLOSUCCINATE LYASE"/>
    <property type="match status" value="1"/>
</dbReference>
<organism evidence="3 4">
    <name type="scientific">Thalassococcus lentus</name>
    <dbReference type="NCBI Taxonomy" id="1210524"/>
    <lineage>
        <taxon>Bacteria</taxon>
        <taxon>Pseudomonadati</taxon>
        <taxon>Pseudomonadota</taxon>
        <taxon>Alphaproteobacteria</taxon>
        <taxon>Rhodobacterales</taxon>
        <taxon>Roseobacteraceae</taxon>
        <taxon>Thalassococcus</taxon>
    </lineage>
</organism>
<sequence>MPATPFDSAHLSALFPTGDAGRLFSDTAEVRAMMVVEGTLAQAQAAQGLIPETAAKAIHRASLELQIDPGALAQPTGQNGVSVPGLVAAFRKEMQAPEHAQYLHWGATSQDIQDTALMLRLRQALAQSEAHLRKILAALGSLANRHAQTPMAARTYGQHATPTSFGAQVAEWGWPLLTALETLPKLRQDNLLVSLSGAAGTASALGPDPAALRADLASRLGLGDPGRSWHSDRSPVLNIANWMTQVTLSLGKFGDDLTLMAQSGIGEITLGGAGSSSTMPQKQNPVAPSVLVALARHAQGINATLQGAAIHRQQRDGAAWFTEWLCLPQLVLSCAAALTQSVTLAENMAPREAEMAGTLDNSGGLLLAEAISFALAETMPRPDAQAAVKTLCQDAIASGKDLSTLAKEAYPELPGDLFDTRNQLGNAPRAAAAFVEKLRGLEPAL</sequence>
<dbReference type="GO" id="GO:0016829">
    <property type="term" value="F:lyase activity"/>
    <property type="evidence" value="ECO:0007669"/>
    <property type="project" value="UniProtKB-KW"/>
</dbReference>
<dbReference type="SMART" id="SM00998">
    <property type="entry name" value="ADSL_C"/>
    <property type="match status" value="1"/>
</dbReference>
<comment type="similarity">
    <text evidence="1">Belongs to the class-II fumarase/aspartase family.</text>
</comment>
<proteinExistence type="inferred from homology"/>
<reference evidence="3 4" key="1">
    <citation type="submission" date="2023-01" db="EMBL/GenBank/DDBJ databases">
        <title>Thalassococcus onchidii sp. nov., isolated from a marine invertebrate from the South China Sea.</title>
        <authorList>
            <person name="Xu S."/>
            <person name="Liu Z."/>
            <person name="Xu Y."/>
        </authorList>
    </citation>
    <scope>NUCLEOTIDE SEQUENCE [LARGE SCALE GENOMIC DNA]</scope>
    <source>
        <strain evidence="3 4">KCTC 32084</strain>
    </source>
</reference>
<dbReference type="InterPro" id="IPR008948">
    <property type="entry name" value="L-Aspartase-like"/>
</dbReference>
<dbReference type="RefSeq" id="WP_271432314.1">
    <property type="nucleotide sequence ID" value="NZ_JAQIOY010000003.1"/>
</dbReference>
<protein>
    <submittedName>
        <fullName evidence="3">Adenylosuccinate lyase family protein</fullName>
    </submittedName>
</protein>
<dbReference type="Gene3D" id="1.10.40.30">
    <property type="entry name" value="Fumarase/aspartase (C-terminal domain)"/>
    <property type="match status" value="1"/>
</dbReference>
<comment type="caution">
    <text evidence="3">The sequence shown here is derived from an EMBL/GenBank/DDBJ whole genome shotgun (WGS) entry which is preliminary data.</text>
</comment>
<feature type="domain" description="Adenylosuccinate lyase C-terminal" evidence="2">
    <location>
        <begin position="363"/>
        <end position="435"/>
    </location>
</feature>
<dbReference type="SUPFAM" id="SSF48557">
    <property type="entry name" value="L-aspartase-like"/>
    <property type="match status" value="1"/>
</dbReference>
<dbReference type="EMBL" id="JAQIOY010000003">
    <property type="protein sequence ID" value="MDA7424955.1"/>
    <property type="molecule type" value="Genomic_DNA"/>
</dbReference>
<dbReference type="InterPro" id="IPR022761">
    <property type="entry name" value="Fumarate_lyase_N"/>
</dbReference>
<keyword evidence="3" id="KW-0456">Lyase</keyword>
<evidence type="ECO:0000313" key="4">
    <source>
        <dbReference type="Proteomes" id="UP001210720"/>
    </source>
</evidence>
<evidence type="ECO:0000313" key="3">
    <source>
        <dbReference type="EMBL" id="MDA7424955.1"/>
    </source>
</evidence>
<dbReference type="PRINTS" id="PR00145">
    <property type="entry name" value="ARGSUCLYASE"/>
</dbReference>
<dbReference type="Gene3D" id="1.20.200.10">
    <property type="entry name" value="Fumarase/aspartase (Central domain)"/>
    <property type="match status" value="1"/>
</dbReference>
<dbReference type="PRINTS" id="PR00149">
    <property type="entry name" value="FUMRATELYASE"/>
</dbReference>
<name>A0ABT4XSS8_9RHOB</name>
<keyword evidence="4" id="KW-1185">Reference proteome</keyword>
<evidence type="ECO:0000259" key="2">
    <source>
        <dbReference type="SMART" id="SM00998"/>
    </source>
</evidence>
<dbReference type="PANTHER" id="PTHR43172:SF2">
    <property type="entry name" value="ADENYLOSUCCINATE LYASE C-TERMINAL DOMAIN-CONTAINING PROTEIN"/>
    <property type="match status" value="1"/>
</dbReference>
<dbReference type="InterPro" id="IPR019468">
    <property type="entry name" value="AdenyloSucc_lyase_C"/>
</dbReference>
<dbReference type="InterPro" id="IPR000362">
    <property type="entry name" value="Fumarate_lyase_fam"/>
</dbReference>